<feature type="transmembrane region" description="Helical" evidence="6">
    <location>
        <begin position="160"/>
        <end position="179"/>
    </location>
</feature>
<dbReference type="Proteomes" id="UP001501577">
    <property type="component" value="Unassembled WGS sequence"/>
</dbReference>
<keyword evidence="2" id="KW-1003">Cell membrane</keyword>
<feature type="transmembrane region" description="Helical" evidence="6">
    <location>
        <begin position="409"/>
        <end position="432"/>
    </location>
</feature>
<keyword evidence="8" id="KW-1185">Reference proteome</keyword>
<evidence type="ECO:0000256" key="2">
    <source>
        <dbReference type="ARBA" id="ARBA00022475"/>
    </source>
</evidence>
<evidence type="ECO:0000256" key="1">
    <source>
        <dbReference type="ARBA" id="ARBA00004651"/>
    </source>
</evidence>
<feature type="transmembrane region" description="Helical" evidence="6">
    <location>
        <begin position="89"/>
        <end position="111"/>
    </location>
</feature>
<evidence type="ECO:0000256" key="6">
    <source>
        <dbReference type="SAM" id="Phobius"/>
    </source>
</evidence>
<dbReference type="Pfam" id="PF01943">
    <property type="entry name" value="Polysacc_synt"/>
    <property type="match status" value="1"/>
</dbReference>
<keyword evidence="5 6" id="KW-0472">Membrane</keyword>
<evidence type="ECO:0000256" key="3">
    <source>
        <dbReference type="ARBA" id="ARBA00022692"/>
    </source>
</evidence>
<feature type="transmembrane region" description="Helical" evidence="6">
    <location>
        <begin position="385"/>
        <end position="403"/>
    </location>
</feature>
<dbReference type="InterPro" id="IPR002797">
    <property type="entry name" value="Polysacc_synth"/>
</dbReference>
<organism evidence="7 8">
    <name type="scientific">Tetragenococcus solitarius</name>
    <dbReference type="NCBI Taxonomy" id="71453"/>
    <lineage>
        <taxon>Bacteria</taxon>
        <taxon>Bacillati</taxon>
        <taxon>Bacillota</taxon>
        <taxon>Bacilli</taxon>
        <taxon>Lactobacillales</taxon>
        <taxon>Enterococcaceae</taxon>
        <taxon>Tetragenococcus</taxon>
    </lineage>
</organism>
<evidence type="ECO:0000313" key="8">
    <source>
        <dbReference type="Proteomes" id="UP001501577"/>
    </source>
</evidence>
<dbReference type="EMBL" id="BAAAXQ010000029">
    <property type="protein sequence ID" value="GAA3015872.1"/>
    <property type="molecule type" value="Genomic_DNA"/>
</dbReference>
<protein>
    <submittedName>
        <fullName evidence="7">Polysaccharide biosynthesis protein</fullName>
    </submittedName>
</protein>
<evidence type="ECO:0000256" key="4">
    <source>
        <dbReference type="ARBA" id="ARBA00022989"/>
    </source>
</evidence>
<comment type="caution">
    <text evidence="7">The sequence shown here is derived from an EMBL/GenBank/DDBJ whole genome shotgun (WGS) entry which is preliminary data.</text>
</comment>
<accession>A0ABN3YB74</accession>
<reference evidence="7 8" key="1">
    <citation type="journal article" date="2019" name="Int. J. Syst. Evol. Microbiol.">
        <title>The Global Catalogue of Microorganisms (GCM) 10K type strain sequencing project: providing services to taxonomists for standard genome sequencing and annotation.</title>
        <authorList>
            <consortium name="The Broad Institute Genomics Platform"/>
            <consortium name="The Broad Institute Genome Sequencing Center for Infectious Disease"/>
            <person name="Wu L."/>
            <person name="Ma J."/>
        </authorList>
    </citation>
    <scope>NUCLEOTIDE SEQUENCE [LARGE SCALE GENOMIC DNA]</scope>
    <source>
        <strain evidence="7 8">JCM 8736</strain>
    </source>
</reference>
<sequence length="533" mass="58577">MAYNQMKTTMQGAVVLTIASFVAKLLSAIYRVPFQNIVGDEGFYVYQQVYPIYGIAMTFALTGLPQFLSKLAAEQVDLQKKQQILNASYSLLCWSALLLWGVTFFFSRVLAGLMGDISLTMVVRVASFTFLLMPVLSLYRGLFQGDLLMIPTAVSQVVEQLLRVGIILLSAGGFVYLSLTIYQTGAFAMSGAVIGGLAALFVLLYYDRKIYGIDLRAGLLLPHFPKERWLMKRFFVEGGLVCIYSGMLILFQLIDSFLVVNSLTHSGLMEQSAKVAKGIYDRGQPLVQLGLVVATALSATFLPTLTKLVVQKKQKKFITSARMYLRFTTAIAAAASCGLAVLMPYLNFALFKDASGNATLTAFVFAVGFMAEIQAYQSIRQSQGVFLPALKAAGIGLGVKFLVTGVMTFYLGTFGASLSTLLGLIVILLFLVKTEGASINCFWNQRHFGWKLLGVLFMMIVVLLVLFSSFTFIFGEVESRKLAFILSLVGVLLGASVFVKAALIFRLFTIREWLLLPMGKKILHIGGKSNENR</sequence>
<feature type="transmembrane region" description="Helical" evidence="6">
    <location>
        <begin position="12"/>
        <end position="30"/>
    </location>
</feature>
<feature type="transmembrane region" description="Helical" evidence="6">
    <location>
        <begin position="286"/>
        <end position="306"/>
    </location>
</feature>
<feature type="transmembrane region" description="Helical" evidence="6">
    <location>
        <begin position="185"/>
        <end position="206"/>
    </location>
</feature>
<feature type="transmembrane region" description="Helical" evidence="6">
    <location>
        <begin position="327"/>
        <end position="348"/>
    </location>
</feature>
<comment type="subcellular location">
    <subcellularLocation>
        <location evidence="1">Cell membrane</location>
        <topology evidence="1">Multi-pass membrane protein</topology>
    </subcellularLocation>
</comment>
<dbReference type="PANTHER" id="PTHR30250">
    <property type="entry name" value="PST FAMILY PREDICTED COLANIC ACID TRANSPORTER"/>
    <property type="match status" value="1"/>
</dbReference>
<feature type="transmembrane region" description="Helical" evidence="6">
    <location>
        <begin position="234"/>
        <end position="254"/>
    </location>
</feature>
<feature type="transmembrane region" description="Helical" evidence="6">
    <location>
        <begin position="117"/>
        <end position="139"/>
    </location>
</feature>
<dbReference type="InterPro" id="IPR024923">
    <property type="entry name" value="PG_synth_SpoVB"/>
</dbReference>
<dbReference type="CDD" id="cd13124">
    <property type="entry name" value="MATE_SpoVB_like"/>
    <property type="match status" value="1"/>
</dbReference>
<feature type="transmembrane region" description="Helical" evidence="6">
    <location>
        <begin position="452"/>
        <end position="475"/>
    </location>
</feature>
<keyword evidence="4 6" id="KW-1133">Transmembrane helix</keyword>
<feature type="transmembrane region" description="Helical" evidence="6">
    <location>
        <begin position="354"/>
        <end position="373"/>
    </location>
</feature>
<dbReference type="InterPro" id="IPR050833">
    <property type="entry name" value="Poly_Biosynth_Transport"/>
</dbReference>
<dbReference type="RefSeq" id="WP_068708977.1">
    <property type="nucleotide sequence ID" value="NZ_BAAAXQ010000029.1"/>
</dbReference>
<dbReference type="PANTHER" id="PTHR30250:SF29">
    <property type="entry name" value="POLYSACCHARIDE BIOSYNTHESIS PROTEIN C-TERMINAL DOMAIN-CONTAINING PROTEIN"/>
    <property type="match status" value="1"/>
</dbReference>
<gene>
    <name evidence="7" type="ORF">GCM10019998_10150</name>
</gene>
<feature type="transmembrane region" description="Helical" evidence="6">
    <location>
        <begin position="50"/>
        <end position="68"/>
    </location>
</feature>
<proteinExistence type="predicted"/>
<feature type="transmembrane region" description="Helical" evidence="6">
    <location>
        <begin position="481"/>
        <end position="508"/>
    </location>
</feature>
<keyword evidence="3 6" id="KW-0812">Transmembrane</keyword>
<evidence type="ECO:0000256" key="5">
    <source>
        <dbReference type="ARBA" id="ARBA00023136"/>
    </source>
</evidence>
<name>A0ABN3YB74_9ENTE</name>
<evidence type="ECO:0000313" key="7">
    <source>
        <dbReference type="EMBL" id="GAA3015872.1"/>
    </source>
</evidence>